<evidence type="ECO:0000256" key="2">
    <source>
        <dbReference type="ARBA" id="ARBA00009997"/>
    </source>
</evidence>
<dbReference type="GO" id="GO:0050545">
    <property type="term" value="F:sulfopyruvate decarboxylase activity"/>
    <property type="evidence" value="ECO:0007669"/>
    <property type="project" value="TreeGrafter"/>
</dbReference>
<evidence type="ECO:0000256" key="5">
    <source>
        <dbReference type="ARBA" id="ARBA00022801"/>
    </source>
</evidence>
<evidence type="ECO:0000256" key="1">
    <source>
        <dbReference type="ARBA" id="ARBA00001946"/>
    </source>
</evidence>
<protein>
    <recommendedName>
        <fullName evidence="4">Probable 2-phosphosulfolactate phosphatase</fullName>
        <ecNumber evidence="3">3.1.3.71</ecNumber>
    </recommendedName>
</protein>
<dbReference type="Gene3D" id="3.90.1560.10">
    <property type="entry name" value="ComB-like"/>
    <property type="match status" value="1"/>
</dbReference>
<dbReference type="PANTHER" id="PTHR37311:SF1">
    <property type="entry name" value="2-PHOSPHOSULFOLACTATE PHOSPHATASE-RELATED"/>
    <property type="match status" value="1"/>
</dbReference>
<dbReference type="Proteomes" id="UP000245506">
    <property type="component" value="Unassembled WGS sequence"/>
</dbReference>
<dbReference type="GO" id="GO:0050532">
    <property type="term" value="F:2-phosphosulfolactate phosphatase activity"/>
    <property type="evidence" value="ECO:0007669"/>
    <property type="project" value="UniProtKB-EC"/>
</dbReference>
<dbReference type="RefSeq" id="WP_109825170.1">
    <property type="nucleotide sequence ID" value="NZ_QGKL01000042.1"/>
</dbReference>
<sequence>MKIQKLDFVEGAKQAEGITVIIDVFRAFSVACYCFDKGVTKVIPVGEFTDALSYKDESNTVVRIGERGGKKLSGFDFGNSPTEIQLEDLKNKVVVQTTHAGTQGLVNTRNASEVLTGALVNAKATADYIKQQKPECVSLVRMGLGAAESTDEDDLCADYLESLLLDKAFDETEIRNRLIASPCAERFLDAEKPWSPMSDFEYCTDVNKFDFVLRLVRSDKEMPYLERVSQALI</sequence>
<dbReference type="SUPFAM" id="SSF142823">
    <property type="entry name" value="ComB-like"/>
    <property type="match status" value="1"/>
</dbReference>
<gene>
    <name evidence="8" type="ORF">DKT75_17415</name>
</gene>
<dbReference type="InterPro" id="IPR005238">
    <property type="entry name" value="ComB-like"/>
</dbReference>
<comment type="cofactor">
    <cofactor evidence="1">
        <name>Mg(2+)</name>
        <dbReference type="ChEBI" id="CHEBI:18420"/>
    </cofactor>
</comment>
<evidence type="ECO:0000313" key="8">
    <source>
        <dbReference type="EMBL" id="PWQ93412.1"/>
    </source>
</evidence>
<dbReference type="PANTHER" id="PTHR37311">
    <property type="entry name" value="2-PHOSPHOSULFOLACTATE PHOSPHATASE-RELATED"/>
    <property type="match status" value="1"/>
</dbReference>
<dbReference type="EMBL" id="QGKL01000042">
    <property type="protein sequence ID" value="PWQ93412.1"/>
    <property type="molecule type" value="Genomic_DNA"/>
</dbReference>
<evidence type="ECO:0000256" key="4">
    <source>
        <dbReference type="ARBA" id="ARBA00021948"/>
    </source>
</evidence>
<dbReference type="Pfam" id="PF04029">
    <property type="entry name" value="2-ph_phosp"/>
    <property type="match status" value="1"/>
</dbReference>
<keyword evidence="9" id="KW-1185">Reference proteome</keyword>
<dbReference type="GO" id="GO:0000287">
    <property type="term" value="F:magnesium ion binding"/>
    <property type="evidence" value="ECO:0007669"/>
    <property type="project" value="InterPro"/>
</dbReference>
<dbReference type="EC" id="3.1.3.71" evidence="3"/>
<comment type="similarity">
    <text evidence="2">Belongs to the ComB family.</text>
</comment>
<dbReference type="OrthoDB" id="4913at2"/>
<name>A0A317CBE9_9GAMM</name>
<evidence type="ECO:0000256" key="7">
    <source>
        <dbReference type="ARBA" id="ARBA00033711"/>
    </source>
</evidence>
<comment type="catalytic activity">
    <reaction evidence="7">
        <text>(2R)-O-phospho-3-sulfolactate + H2O = (2R)-3-sulfolactate + phosphate</text>
        <dbReference type="Rhea" id="RHEA:23416"/>
        <dbReference type="ChEBI" id="CHEBI:15377"/>
        <dbReference type="ChEBI" id="CHEBI:15597"/>
        <dbReference type="ChEBI" id="CHEBI:43474"/>
        <dbReference type="ChEBI" id="CHEBI:58738"/>
        <dbReference type="EC" id="3.1.3.71"/>
    </reaction>
</comment>
<organism evidence="8 9">
    <name type="scientific">Leucothrix arctica</name>
    <dbReference type="NCBI Taxonomy" id="1481894"/>
    <lineage>
        <taxon>Bacteria</taxon>
        <taxon>Pseudomonadati</taxon>
        <taxon>Pseudomonadota</taxon>
        <taxon>Gammaproteobacteria</taxon>
        <taxon>Thiotrichales</taxon>
        <taxon>Thiotrichaceae</taxon>
        <taxon>Leucothrix</taxon>
    </lineage>
</organism>
<proteinExistence type="inferred from homology"/>
<dbReference type="AlphaFoldDB" id="A0A317CBE9"/>
<accession>A0A317CBE9</accession>
<evidence type="ECO:0000313" key="9">
    <source>
        <dbReference type="Proteomes" id="UP000245506"/>
    </source>
</evidence>
<dbReference type="InterPro" id="IPR036702">
    <property type="entry name" value="ComB-like_sf"/>
</dbReference>
<evidence type="ECO:0000256" key="3">
    <source>
        <dbReference type="ARBA" id="ARBA00012953"/>
    </source>
</evidence>
<comment type="caution">
    <text evidence="8">The sequence shown here is derived from an EMBL/GenBank/DDBJ whole genome shotgun (WGS) entry which is preliminary data.</text>
</comment>
<keyword evidence="6" id="KW-0460">Magnesium</keyword>
<reference evidence="8 9" key="1">
    <citation type="submission" date="2018-05" db="EMBL/GenBank/DDBJ databases">
        <title>Leucothrix arctica sp. nov., isolated from Arctic seawater.</title>
        <authorList>
            <person name="Choi A."/>
            <person name="Baek K."/>
        </authorList>
    </citation>
    <scope>NUCLEOTIDE SEQUENCE [LARGE SCALE GENOMIC DNA]</scope>
    <source>
        <strain evidence="8 9">IMCC9719</strain>
    </source>
</reference>
<evidence type="ECO:0000256" key="6">
    <source>
        <dbReference type="ARBA" id="ARBA00022842"/>
    </source>
</evidence>
<keyword evidence="5" id="KW-0378">Hydrolase</keyword>